<sequence>MNKILGALGLADKPKTIGGKILRGVQIISIPLFIFVVAARPIAEERHHRRKLEREREIEEQHVASLNAKYEAVLNSNPHLRALEEATQQQLQQQQQQQQQKRK</sequence>
<protein>
    <recommendedName>
        <fullName evidence="5">Transmembrane protein</fullName>
    </recommendedName>
</protein>
<evidence type="ECO:0000256" key="1">
    <source>
        <dbReference type="SAM" id="Coils"/>
    </source>
</evidence>
<dbReference type="AlphaFoldDB" id="F4QE66"/>
<gene>
    <name evidence="3" type="ORF">DFA_11775</name>
</gene>
<dbReference type="RefSeq" id="XP_004350721.1">
    <property type="nucleotide sequence ID" value="XM_004350670.1"/>
</dbReference>
<feature type="coiled-coil region" evidence="1">
    <location>
        <begin position="42"/>
        <end position="103"/>
    </location>
</feature>
<name>F4QE66_CACFS</name>
<keyword evidence="4" id="KW-1185">Reference proteome</keyword>
<evidence type="ECO:0008006" key="5">
    <source>
        <dbReference type="Google" id="ProtNLM"/>
    </source>
</evidence>
<dbReference type="GeneID" id="14865748"/>
<keyword evidence="1" id="KW-0175">Coiled coil</keyword>
<dbReference type="Proteomes" id="UP000007797">
    <property type="component" value="Unassembled WGS sequence"/>
</dbReference>
<proteinExistence type="predicted"/>
<keyword evidence="2" id="KW-0472">Membrane</keyword>
<dbReference type="EMBL" id="GL883029">
    <property type="protein sequence ID" value="EGG14013.1"/>
    <property type="molecule type" value="Genomic_DNA"/>
</dbReference>
<evidence type="ECO:0000313" key="4">
    <source>
        <dbReference type="Proteomes" id="UP000007797"/>
    </source>
</evidence>
<evidence type="ECO:0000313" key="3">
    <source>
        <dbReference type="EMBL" id="EGG14013.1"/>
    </source>
</evidence>
<dbReference type="OrthoDB" id="17336at2759"/>
<evidence type="ECO:0000256" key="2">
    <source>
        <dbReference type="SAM" id="Phobius"/>
    </source>
</evidence>
<keyword evidence="2" id="KW-1133">Transmembrane helix</keyword>
<organism evidence="3 4">
    <name type="scientific">Cavenderia fasciculata</name>
    <name type="common">Slime mold</name>
    <name type="synonym">Dictyostelium fasciculatum</name>
    <dbReference type="NCBI Taxonomy" id="261658"/>
    <lineage>
        <taxon>Eukaryota</taxon>
        <taxon>Amoebozoa</taxon>
        <taxon>Evosea</taxon>
        <taxon>Eumycetozoa</taxon>
        <taxon>Dictyostelia</taxon>
        <taxon>Acytosteliales</taxon>
        <taxon>Cavenderiaceae</taxon>
        <taxon>Cavenderia</taxon>
    </lineage>
</organism>
<dbReference type="KEGG" id="dfa:DFA_11775"/>
<keyword evidence="2" id="KW-0812">Transmembrane</keyword>
<feature type="transmembrane region" description="Helical" evidence="2">
    <location>
        <begin position="21"/>
        <end position="43"/>
    </location>
</feature>
<accession>F4QE66</accession>
<reference evidence="4" key="1">
    <citation type="journal article" date="2011" name="Genome Res.">
        <title>Phylogeny-wide analysis of social amoeba genomes highlights ancient origins for complex intercellular communication.</title>
        <authorList>
            <person name="Heidel A.J."/>
            <person name="Lawal H.M."/>
            <person name="Felder M."/>
            <person name="Schilde C."/>
            <person name="Helps N.R."/>
            <person name="Tunggal B."/>
            <person name="Rivero F."/>
            <person name="John U."/>
            <person name="Schleicher M."/>
            <person name="Eichinger L."/>
            <person name="Platzer M."/>
            <person name="Noegel A.A."/>
            <person name="Schaap P."/>
            <person name="Gloeckner G."/>
        </authorList>
    </citation>
    <scope>NUCLEOTIDE SEQUENCE [LARGE SCALE GENOMIC DNA]</scope>
    <source>
        <strain evidence="4">SH3</strain>
    </source>
</reference>